<reference evidence="1 2" key="1">
    <citation type="submission" date="2023-08" db="EMBL/GenBank/DDBJ databases">
        <title>Pathogen: clinical or host-associated sample.</title>
        <authorList>
            <person name="Hergert J."/>
            <person name="Casey R."/>
            <person name="Wagner J."/>
            <person name="Young E.L."/>
            <person name="Oakeson K.F."/>
        </authorList>
    </citation>
    <scope>NUCLEOTIDE SEQUENCE [LARGE SCALE GENOMIC DNA]</scope>
    <source>
        <strain evidence="1 2">UPHL-collab-2</strain>
    </source>
</reference>
<dbReference type="RefSeq" id="WP_306158602.1">
    <property type="nucleotide sequence ID" value="NZ_CP132314.1"/>
</dbReference>
<proteinExistence type="predicted"/>
<name>A0ABY9K3D6_9HYPH</name>
<evidence type="ECO:0000313" key="1">
    <source>
        <dbReference type="EMBL" id="WLS03102.1"/>
    </source>
</evidence>
<accession>A0ABY9K3D6</accession>
<evidence type="ECO:0000313" key="2">
    <source>
        <dbReference type="Proteomes" id="UP001225788"/>
    </source>
</evidence>
<sequence length="79" mass="8562">MHILQIRRQPPGGKTLARFDIELVPGVKLYDLKLIRGERGYRVFGPSIGGGAAATFAPAVADQLVQLALGDVSHNDDRH</sequence>
<dbReference type="Proteomes" id="UP001225788">
    <property type="component" value="Chromosome"/>
</dbReference>
<dbReference type="EMBL" id="CP132314">
    <property type="protein sequence ID" value="WLS03102.1"/>
    <property type="molecule type" value="Genomic_DNA"/>
</dbReference>
<organism evidence="1 2">
    <name type="scientific">Shinella oryzae</name>
    <dbReference type="NCBI Taxonomy" id="2871820"/>
    <lineage>
        <taxon>Bacteria</taxon>
        <taxon>Pseudomonadati</taxon>
        <taxon>Pseudomonadota</taxon>
        <taxon>Alphaproteobacteria</taxon>
        <taxon>Hyphomicrobiales</taxon>
        <taxon>Rhizobiaceae</taxon>
        <taxon>Shinella</taxon>
    </lineage>
</organism>
<gene>
    <name evidence="1" type="ORF">Q9315_00195</name>
</gene>
<protein>
    <submittedName>
        <fullName evidence="1">Uncharacterized protein</fullName>
    </submittedName>
</protein>
<keyword evidence="2" id="KW-1185">Reference proteome</keyword>